<dbReference type="AlphaFoldDB" id="A0AAE1HIZ9"/>
<proteinExistence type="predicted"/>
<feature type="domain" description="SWIM-type" evidence="3">
    <location>
        <begin position="57"/>
        <end position="99"/>
    </location>
</feature>
<evidence type="ECO:0000259" key="3">
    <source>
        <dbReference type="PROSITE" id="PS50966"/>
    </source>
</evidence>
<accession>A0AAE1HIZ9</accession>
<dbReference type="GO" id="GO:0008270">
    <property type="term" value="F:zinc ion binding"/>
    <property type="evidence" value="ECO:0007669"/>
    <property type="project" value="UniProtKB-KW"/>
</dbReference>
<evidence type="ECO:0000313" key="4">
    <source>
        <dbReference type="EMBL" id="KAK3922224.1"/>
    </source>
</evidence>
<feature type="region of interest" description="Disordered" evidence="2">
    <location>
        <begin position="99"/>
        <end position="143"/>
    </location>
</feature>
<dbReference type="Proteomes" id="UP001219518">
    <property type="component" value="Unassembled WGS sequence"/>
</dbReference>
<dbReference type="PROSITE" id="PS50966">
    <property type="entry name" value="ZF_SWIM"/>
    <property type="match status" value="1"/>
</dbReference>
<keyword evidence="5" id="KW-1185">Reference proteome</keyword>
<organism evidence="4 5">
    <name type="scientific">Frankliniella fusca</name>
    <dbReference type="NCBI Taxonomy" id="407009"/>
    <lineage>
        <taxon>Eukaryota</taxon>
        <taxon>Metazoa</taxon>
        <taxon>Ecdysozoa</taxon>
        <taxon>Arthropoda</taxon>
        <taxon>Hexapoda</taxon>
        <taxon>Insecta</taxon>
        <taxon>Pterygota</taxon>
        <taxon>Neoptera</taxon>
        <taxon>Paraneoptera</taxon>
        <taxon>Thysanoptera</taxon>
        <taxon>Terebrantia</taxon>
        <taxon>Thripoidea</taxon>
        <taxon>Thripidae</taxon>
        <taxon>Frankliniella</taxon>
    </lineage>
</organism>
<sequence length="143" mass="16087">MLGKSKFAYSGSQVKKKAPIGAFTTPFELANLQKQSREERALNIPDEDVQCKGDGQFTVKSATLRDKAYNVTENSCSCPDSSIRKSICKHILRVRKLIEEGNVDVPSAHTRKRKHPDDSHHHSQQTRSGRVVRPKEIFSPSKQ</sequence>
<name>A0AAE1HIZ9_9NEOP</name>
<keyword evidence="1" id="KW-0862">Zinc</keyword>
<dbReference type="Pfam" id="PF04434">
    <property type="entry name" value="SWIM"/>
    <property type="match status" value="1"/>
</dbReference>
<reference evidence="4" key="1">
    <citation type="submission" date="2021-07" db="EMBL/GenBank/DDBJ databases">
        <authorList>
            <person name="Catto M.A."/>
            <person name="Jacobson A."/>
            <person name="Kennedy G."/>
            <person name="Labadie P."/>
            <person name="Hunt B.G."/>
            <person name="Srinivasan R."/>
        </authorList>
    </citation>
    <scope>NUCLEOTIDE SEQUENCE</scope>
    <source>
        <strain evidence="4">PL_HMW_Pooled</strain>
        <tissue evidence="4">Head</tissue>
    </source>
</reference>
<keyword evidence="1" id="KW-0863">Zinc-finger</keyword>
<evidence type="ECO:0000313" key="5">
    <source>
        <dbReference type="Proteomes" id="UP001219518"/>
    </source>
</evidence>
<keyword evidence="1" id="KW-0479">Metal-binding</keyword>
<evidence type="ECO:0000256" key="1">
    <source>
        <dbReference type="PROSITE-ProRule" id="PRU00325"/>
    </source>
</evidence>
<dbReference type="InterPro" id="IPR007527">
    <property type="entry name" value="Znf_SWIM"/>
</dbReference>
<reference evidence="4" key="2">
    <citation type="journal article" date="2023" name="BMC Genomics">
        <title>Pest status, molecular evolution, and epigenetic factors derived from the genome assembly of Frankliniella fusca, a thysanopteran phytovirus vector.</title>
        <authorList>
            <person name="Catto M.A."/>
            <person name="Labadie P.E."/>
            <person name="Jacobson A.L."/>
            <person name="Kennedy G.G."/>
            <person name="Srinivasan R."/>
            <person name="Hunt B.G."/>
        </authorList>
    </citation>
    <scope>NUCLEOTIDE SEQUENCE</scope>
    <source>
        <strain evidence="4">PL_HMW_Pooled</strain>
    </source>
</reference>
<comment type="caution">
    <text evidence="4">The sequence shown here is derived from an EMBL/GenBank/DDBJ whole genome shotgun (WGS) entry which is preliminary data.</text>
</comment>
<dbReference type="EMBL" id="JAHWGI010001078">
    <property type="protein sequence ID" value="KAK3922224.1"/>
    <property type="molecule type" value="Genomic_DNA"/>
</dbReference>
<gene>
    <name evidence="4" type="ORF">KUF71_011698</name>
</gene>
<evidence type="ECO:0000256" key="2">
    <source>
        <dbReference type="SAM" id="MobiDB-lite"/>
    </source>
</evidence>
<protein>
    <submittedName>
        <fullName evidence="4">Urease accessory protein G</fullName>
    </submittedName>
</protein>